<evidence type="ECO:0000256" key="1">
    <source>
        <dbReference type="SAM" id="Phobius"/>
    </source>
</evidence>
<organism evidence="2 3">
    <name type="scientific">Aeromonas phage 65.2</name>
    <dbReference type="NCBI Taxonomy" id="1932896"/>
    <lineage>
        <taxon>Viruses</taxon>
        <taxon>Duplodnaviria</taxon>
        <taxon>Heunggongvirae</taxon>
        <taxon>Uroviricota</taxon>
        <taxon>Caudoviricetes</taxon>
        <taxon>Pantevenvirales</taxon>
        <taxon>Straboviridae</taxon>
        <taxon>Emmerichvirinae</taxon>
        <taxon>Ishigurovirus</taxon>
        <taxon>Ishigurovirus osborne</taxon>
    </lineage>
</organism>
<dbReference type="Proteomes" id="UP000225215">
    <property type="component" value="Segment"/>
</dbReference>
<evidence type="ECO:0000313" key="2">
    <source>
        <dbReference type="EMBL" id="APU01782.1"/>
    </source>
</evidence>
<keyword evidence="1" id="KW-0472">Membrane</keyword>
<keyword evidence="1" id="KW-1133">Transmembrane helix</keyword>
<feature type="transmembrane region" description="Helical" evidence="1">
    <location>
        <begin position="15"/>
        <end position="36"/>
    </location>
</feature>
<protein>
    <submittedName>
        <fullName evidence="2">Uncharacterized protein</fullName>
    </submittedName>
</protein>
<accession>A0A219YCW2</accession>
<proteinExistence type="predicted"/>
<evidence type="ECO:0000313" key="3">
    <source>
        <dbReference type="Proteomes" id="UP000225215"/>
    </source>
</evidence>
<reference evidence="2 3" key="1">
    <citation type="journal article" date="2017" name="Sci. Rep.">
        <title>Characterization and diversity of phages infecting Aeromonas salmonicida subsp. salmonicida.</title>
        <authorList>
            <person name="Vincent A.T."/>
            <person name="Paquet V.E."/>
            <person name="Bernatchez A."/>
            <person name="Tremblay D.M."/>
            <person name="Moineau S."/>
            <person name="Charette S.J."/>
        </authorList>
    </citation>
    <scope>NUCLEOTIDE SEQUENCE [LARGE SCALE GENOMIC DNA]</scope>
</reference>
<dbReference type="EMBL" id="KY290955">
    <property type="protein sequence ID" value="APU01782.1"/>
    <property type="molecule type" value="Genomic_DNA"/>
</dbReference>
<sequence length="46" mass="5095">MGQDLFFLEKHMNEVITISILVIGGMMWYGSCVLAAKVLGGDFDED</sequence>
<name>A0A219YCW2_9CAUD</name>
<keyword evidence="1" id="KW-0812">Transmembrane</keyword>